<organism evidence="4 5">
    <name type="scientific">Sodalis ligni</name>
    <dbReference type="NCBI Taxonomy" id="2697027"/>
    <lineage>
        <taxon>Bacteria</taxon>
        <taxon>Pseudomonadati</taxon>
        <taxon>Pseudomonadota</taxon>
        <taxon>Gammaproteobacteria</taxon>
        <taxon>Enterobacterales</taxon>
        <taxon>Bruguierivoracaceae</taxon>
        <taxon>Sodalis</taxon>
    </lineage>
</organism>
<dbReference type="InterPro" id="IPR006143">
    <property type="entry name" value="RND_pump_MFP"/>
</dbReference>
<dbReference type="Gene3D" id="2.40.420.20">
    <property type="match status" value="1"/>
</dbReference>
<sequence length="364" mass="37910">MFRNSSTFLVFVAVPLALGLTACGQAQQPDPRTGSPLVRTAVVEEFSHAEKAYTGTVVARVQSELGFRVAGKVVRRLVDAGATVKRGQPLMQIDPADLALAAQAQTGAVMAARALAAQTSADERRYRTLVAKGVVSASAYDQAKAAADSARAQLNAAQAQEDVARHQAGYSVLTADDDGVVMETLAEPGQVVSAGQTVVKLAHAGPREAVVYLPETQRPLLGTTGQARLYGDRPMSGRATLRQLSDTADPQTRTFEARYVLSGAMVTAPLGATVTVALPDPGADGLVSVPLGALYDEGQGPGVWLVAGDKPKAVWRAVRLSGLTEESAILSGGLKPGDRFVTLGAHLLHQDEAVRLADNGGAVK</sequence>
<dbReference type="Gene3D" id="2.40.50.100">
    <property type="match status" value="1"/>
</dbReference>
<keyword evidence="5" id="KW-1185">Reference proteome</keyword>
<evidence type="ECO:0000256" key="1">
    <source>
        <dbReference type="ARBA" id="ARBA00009477"/>
    </source>
</evidence>
<dbReference type="Gene3D" id="1.10.287.470">
    <property type="entry name" value="Helix hairpin bin"/>
    <property type="match status" value="1"/>
</dbReference>
<evidence type="ECO:0000313" key="5">
    <source>
        <dbReference type="Proteomes" id="UP000294555"/>
    </source>
</evidence>
<accession>A0A4R1NJD8</accession>
<proteinExistence type="inferred from homology"/>
<dbReference type="SUPFAM" id="SSF111369">
    <property type="entry name" value="HlyD-like secretion proteins"/>
    <property type="match status" value="1"/>
</dbReference>
<gene>
    <name evidence="4" type="ORF">EZJ58_4266</name>
</gene>
<dbReference type="NCBIfam" id="TIGR01730">
    <property type="entry name" value="RND_mfp"/>
    <property type="match status" value="1"/>
</dbReference>
<feature type="signal peptide" evidence="3">
    <location>
        <begin position="1"/>
        <end position="26"/>
    </location>
</feature>
<dbReference type="GO" id="GO:1990281">
    <property type="term" value="C:efflux pump complex"/>
    <property type="evidence" value="ECO:0007669"/>
    <property type="project" value="TreeGrafter"/>
</dbReference>
<dbReference type="RefSeq" id="WP_132925113.1">
    <property type="nucleotide sequence ID" value="NZ_SJOI01000001.1"/>
</dbReference>
<reference evidence="4 5" key="1">
    <citation type="submission" date="2019-02" db="EMBL/GenBank/DDBJ databases">
        <title>Investigation of anaerobic lignin degradation for improved lignocellulosic biofuels.</title>
        <authorList>
            <person name="Deangelis K."/>
        </authorList>
    </citation>
    <scope>NUCLEOTIDE SEQUENCE [LARGE SCALE GENOMIC DNA]</scope>
    <source>
        <strain evidence="4 5">159R</strain>
    </source>
</reference>
<dbReference type="PROSITE" id="PS51257">
    <property type="entry name" value="PROKAR_LIPOPROTEIN"/>
    <property type="match status" value="1"/>
</dbReference>
<comment type="similarity">
    <text evidence="1">Belongs to the membrane fusion protein (MFP) (TC 8.A.1) family.</text>
</comment>
<keyword evidence="3" id="KW-0732">Signal</keyword>
<keyword evidence="2" id="KW-0175">Coiled coil</keyword>
<dbReference type="EMBL" id="SJOI01000001">
    <property type="protein sequence ID" value="TCL06041.1"/>
    <property type="molecule type" value="Genomic_DNA"/>
</dbReference>
<dbReference type="GO" id="GO:0015562">
    <property type="term" value="F:efflux transmembrane transporter activity"/>
    <property type="evidence" value="ECO:0007669"/>
    <property type="project" value="TreeGrafter"/>
</dbReference>
<evidence type="ECO:0000313" key="4">
    <source>
        <dbReference type="EMBL" id="TCL06041.1"/>
    </source>
</evidence>
<evidence type="ECO:0000256" key="3">
    <source>
        <dbReference type="SAM" id="SignalP"/>
    </source>
</evidence>
<dbReference type="OrthoDB" id="9806939at2"/>
<evidence type="ECO:0000256" key="2">
    <source>
        <dbReference type="SAM" id="Coils"/>
    </source>
</evidence>
<feature type="coiled-coil region" evidence="2">
    <location>
        <begin position="140"/>
        <end position="167"/>
    </location>
</feature>
<dbReference type="AlphaFoldDB" id="A0A4R1NJD8"/>
<protein>
    <submittedName>
        <fullName evidence="4">RND family efflux transporter MFP subunit</fullName>
    </submittedName>
</protein>
<comment type="caution">
    <text evidence="4">The sequence shown here is derived from an EMBL/GenBank/DDBJ whole genome shotgun (WGS) entry which is preliminary data.</text>
</comment>
<dbReference type="Gene3D" id="2.40.30.170">
    <property type="match status" value="1"/>
</dbReference>
<dbReference type="PANTHER" id="PTHR30469:SF18">
    <property type="entry name" value="RESISTANCE-NODULATION-CELL DIVISION (RND) EFFLUX MEMBRANE FUSION PROTEIN-RELATED"/>
    <property type="match status" value="1"/>
</dbReference>
<feature type="chain" id="PRO_5020634113" evidence="3">
    <location>
        <begin position="27"/>
        <end position="364"/>
    </location>
</feature>
<name>A0A4R1NJD8_9GAMM</name>
<dbReference type="PANTHER" id="PTHR30469">
    <property type="entry name" value="MULTIDRUG RESISTANCE PROTEIN MDTA"/>
    <property type="match status" value="1"/>
</dbReference>
<dbReference type="Proteomes" id="UP000294555">
    <property type="component" value="Unassembled WGS sequence"/>
</dbReference>